<dbReference type="InterPro" id="IPR051309">
    <property type="entry name" value="ABCF_ATPase"/>
</dbReference>
<dbReference type="GeneID" id="300181054"/>
<sequence length="516" mass="57035">MSLLVIKHLGFQVEDKVLYQNADFALHRGEHLGVTGPNGAGKSTLFKLLQGEYLPDHGDILWQPGVKVGYLDQHLEVDPSLSVFDFMATAYAPLLAADRELNRLYAQMSSAVSDATLNRAAELQSLLEEGGFYHLTHRVEQVAAGLGILPLGMTTNMSGLSGGQRHKVILAKLLLEEPDVLLLDEPTNFLDTDHVTWLAEFLNQYSGTFMVISHDTAFLNRIANGICDIDHQQIRKYKGGYAKAMVQKEQETLNQIKQYQSQQQKIDKLEAYISKNGAGVNAKIANGRKKQLAKVERVNKPQQKSQPEFSFSHAPLSAQTVLTATRLEIGYQHVLLPAMNLDIQRGEKLAIVGFNGLGKSTLLKTLIGQLNPLAGDIRQANGIQWGYFSQDLHWDYPDSTPMQVMRASCRQLNDKSARQKLAEFGISGSKSLQPLRSLSGGEQTKVKLSCLAVSKSNVLVLDEPTTHLDVDLKAALKRALCTYAGTVIVVSHEPDFLADWPDKVIDMAKMEMCDAK</sequence>
<dbReference type="Pfam" id="PF12848">
    <property type="entry name" value="ABC_tran_Xtn"/>
    <property type="match status" value="1"/>
</dbReference>
<dbReference type="FunFam" id="3.40.50.300:FF:000011">
    <property type="entry name" value="Putative ABC transporter ATP-binding component"/>
    <property type="match status" value="1"/>
</dbReference>
<dbReference type="EMBL" id="LMXU01000043">
    <property type="protein sequence ID" value="KWT99003.1"/>
    <property type="molecule type" value="Genomic_DNA"/>
</dbReference>
<gene>
    <name evidence="4" type="ORF">APQ14_19325</name>
</gene>
<protein>
    <submittedName>
        <fullName evidence="4">Multidrug ABC transporter ATP-binding protein</fullName>
    </submittedName>
</protein>
<evidence type="ECO:0000313" key="4">
    <source>
        <dbReference type="EMBL" id="KWT99003.1"/>
    </source>
</evidence>
<dbReference type="AlphaFoldDB" id="A0A109D4Z8"/>
<organism evidence="4 5">
    <name type="scientific">Vibrio toranzoniae</name>
    <dbReference type="NCBI Taxonomy" id="1194427"/>
    <lineage>
        <taxon>Bacteria</taxon>
        <taxon>Pseudomonadati</taxon>
        <taxon>Pseudomonadota</taxon>
        <taxon>Gammaproteobacteria</taxon>
        <taxon>Vibrionales</taxon>
        <taxon>Vibrionaceae</taxon>
        <taxon>Vibrio</taxon>
    </lineage>
</organism>
<evidence type="ECO:0000256" key="2">
    <source>
        <dbReference type="ARBA" id="ARBA00022840"/>
    </source>
</evidence>
<dbReference type="CDD" id="cd03221">
    <property type="entry name" value="ABCF_EF-3"/>
    <property type="match status" value="2"/>
</dbReference>
<dbReference type="InterPro" id="IPR003593">
    <property type="entry name" value="AAA+_ATPase"/>
</dbReference>
<keyword evidence="2 4" id="KW-0067">ATP-binding</keyword>
<feature type="domain" description="ABC transporter" evidence="3">
    <location>
        <begin position="4"/>
        <end position="256"/>
    </location>
</feature>
<dbReference type="Pfam" id="PF00005">
    <property type="entry name" value="ABC_tran"/>
    <property type="match status" value="2"/>
</dbReference>
<evidence type="ECO:0000256" key="1">
    <source>
        <dbReference type="ARBA" id="ARBA00022741"/>
    </source>
</evidence>
<name>A0A109D4Z8_9VIBR</name>
<dbReference type="InterPro" id="IPR017871">
    <property type="entry name" value="ABC_transporter-like_CS"/>
</dbReference>
<keyword evidence="1" id="KW-0547">Nucleotide-binding</keyword>
<comment type="caution">
    <text evidence="4">The sequence shown here is derived from an EMBL/GenBank/DDBJ whole genome shotgun (WGS) entry which is preliminary data.</text>
</comment>
<dbReference type="PROSITE" id="PS50893">
    <property type="entry name" value="ABC_TRANSPORTER_2"/>
    <property type="match status" value="2"/>
</dbReference>
<dbReference type="Proteomes" id="UP000057389">
    <property type="component" value="Unassembled WGS sequence"/>
</dbReference>
<dbReference type="InterPro" id="IPR027417">
    <property type="entry name" value="P-loop_NTPase"/>
</dbReference>
<dbReference type="PROSITE" id="PS00211">
    <property type="entry name" value="ABC_TRANSPORTER_1"/>
    <property type="match status" value="1"/>
</dbReference>
<accession>A0A109D4Z8</accession>
<dbReference type="InterPro" id="IPR003439">
    <property type="entry name" value="ABC_transporter-like_ATP-bd"/>
</dbReference>
<dbReference type="Gene3D" id="3.40.50.300">
    <property type="entry name" value="P-loop containing nucleotide triphosphate hydrolases"/>
    <property type="match status" value="2"/>
</dbReference>
<feature type="domain" description="ABC transporter" evidence="3">
    <location>
        <begin position="316"/>
        <end position="515"/>
    </location>
</feature>
<dbReference type="OrthoDB" id="5592724at2"/>
<evidence type="ECO:0000313" key="5">
    <source>
        <dbReference type="Proteomes" id="UP000057389"/>
    </source>
</evidence>
<dbReference type="InterPro" id="IPR032781">
    <property type="entry name" value="ABC_tran_Xtn"/>
</dbReference>
<dbReference type="SMART" id="SM00382">
    <property type="entry name" value="AAA"/>
    <property type="match status" value="2"/>
</dbReference>
<dbReference type="GO" id="GO:0005524">
    <property type="term" value="F:ATP binding"/>
    <property type="evidence" value="ECO:0007669"/>
    <property type="project" value="UniProtKB-KW"/>
</dbReference>
<keyword evidence="5" id="KW-1185">Reference proteome</keyword>
<dbReference type="PANTHER" id="PTHR42855:SF2">
    <property type="entry name" value="DRUG RESISTANCE ABC TRANSPORTER,ATP-BINDING PROTEIN"/>
    <property type="match status" value="1"/>
</dbReference>
<proteinExistence type="predicted"/>
<dbReference type="RefSeq" id="WP_060469753.1">
    <property type="nucleotide sequence ID" value="NZ_AP025515.1"/>
</dbReference>
<dbReference type="GO" id="GO:0016887">
    <property type="term" value="F:ATP hydrolysis activity"/>
    <property type="evidence" value="ECO:0007669"/>
    <property type="project" value="InterPro"/>
</dbReference>
<dbReference type="PANTHER" id="PTHR42855">
    <property type="entry name" value="ABC TRANSPORTER ATP-BINDING SUBUNIT"/>
    <property type="match status" value="1"/>
</dbReference>
<dbReference type="SUPFAM" id="SSF52540">
    <property type="entry name" value="P-loop containing nucleoside triphosphate hydrolases"/>
    <property type="match status" value="2"/>
</dbReference>
<reference evidence="4 5" key="1">
    <citation type="submission" date="2015-11" db="EMBL/GenBank/DDBJ databases">
        <title>Draft WGS of Vibrio toranzoniae.</title>
        <authorList>
            <person name="Lasa A."/>
            <person name="Romalde J.L."/>
        </authorList>
    </citation>
    <scope>NUCLEOTIDE SEQUENCE [LARGE SCALE GENOMIC DNA]</scope>
    <source>
        <strain evidence="4 5">Vb 10.8</strain>
    </source>
</reference>
<evidence type="ECO:0000259" key="3">
    <source>
        <dbReference type="PROSITE" id="PS50893"/>
    </source>
</evidence>